<proteinExistence type="predicted"/>
<sequence>MMSNSENLKIISIAKKHQNRIFLYKEKTSKLELNNETNHIISISNNILMTLYNVITYLSNENILGGIENIPSSLLVACWSSISGAYYCIAKGNIVNNDIQNSWINFNQFLSSKSSIPFNENNHFYEETDNILKENENFFTKYNNLEKAINQLKQEK</sequence>
<reference evidence="1 2" key="2">
    <citation type="submission" date="2016-08" db="EMBL/GenBank/DDBJ databases">
        <title>Pervasive Adenine N6-methylation of Active Genes in Fungi.</title>
        <authorList>
            <consortium name="DOE Joint Genome Institute"/>
            <person name="Mondo S.J."/>
            <person name="Dannebaum R.O."/>
            <person name="Kuo R.C."/>
            <person name="Labutti K."/>
            <person name="Haridas S."/>
            <person name="Kuo A."/>
            <person name="Salamov A."/>
            <person name="Ahrendt S.R."/>
            <person name="Lipzen A."/>
            <person name="Sullivan W."/>
            <person name="Andreopoulos W.B."/>
            <person name="Clum A."/>
            <person name="Lindquist E."/>
            <person name="Daum C."/>
            <person name="Ramamoorthy G.K."/>
            <person name="Gryganskyi A."/>
            <person name="Culley D."/>
            <person name="Magnuson J.K."/>
            <person name="James T.Y."/>
            <person name="O'Malley M.A."/>
            <person name="Stajich J.E."/>
            <person name="Spatafora J.W."/>
            <person name="Visel A."/>
            <person name="Grigoriev I.V."/>
        </authorList>
    </citation>
    <scope>NUCLEOTIDE SEQUENCE [LARGE SCALE GENOMIC DNA]</scope>
    <source>
        <strain evidence="2">finn</strain>
    </source>
</reference>
<evidence type="ECO:0000313" key="2">
    <source>
        <dbReference type="Proteomes" id="UP000193719"/>
    </source>
</evidence>
<reference evidence="1 2" key="1">
    <citation type="submission" date="2016-08" db="EMBL/GenBank/DDBJ databases">
        <title>Genomes of anaerobic fungi encode conserved fungal cellulosomes for biomass hydrolysis.</title>
        <authorList>
            <consortium name="DOE Joint Genome Institute"/>
            <person name="Haitjema C.H."/>
            <person name="Gilmore S.P."/>
            <person name="Henske J.K."/>
            <person name="Solomon K.V."/>
            <person name="De Groot R."/>
            <person name="Kuo A."/>
            <person name="Mondo S.J."/>
            <person name="Salamov A.A."/>
            <person name="Labutti K."/>
            <person name="Zhao Z."/>
            <person name="Chiniquy J."/>
            <person name="Barry K."/>
            <person name="Brewer H.M."/>
            <person name="Purvine S.O."/>
            <person name="Wright A.T."/>
            <person name="Boxma B."/>
            <person name="Van Alen T."/>
            <person name="Hackstein J.H."/>
            <person name="Baker S.E."/>
            <person name="Grigoriev I.V."/>
            <person name="O'Malley M.A."/>
        </authorList>
    </citation>
    <scope>NUCLEOTIDE SEQUENCE [LARGE SCALE GENOMIC DNA]</scope>
    <source>
        <strain evidence="2">finn</strain>
    </source>
</reference>
<dbReference type="OrthoDB" id="2120264at2759"/>
<dbReference type="EMBL" id="MCFH01000007">
    <property type="protein sequence ID" value="ORX56643.1"/>
    <property type="molecule type" value="Genomic_DNA"/>
</dbReference>
<evidence type="ECO:0000313" key="1">
    <source>
        <dbReference type="EMBL" id="ORX56643.1"/>
    </source>
</evidence>
<keyword evidence="2" id="KW-1185">Reference proteome</keyword>
<dbReference type="AlphaFoldDB" id="A0A1Y1VHZ3"/>
<gene>
    <name evidence="1" type="ORF">BCR36DRAFT_367614</name>
</gene>
<dbReference type="Proteomes" id="UP000193719">
    <property type="component" value="Unassembled WGS sequence"/>
</dbReference>
<organism evidence="1 2">
    <name type="scientific">Piromyces finnis</name>
    <dbReference type="NCBI Taxonomy" id="1754191"/>
    <lineage>
        <taxon>Eukaryota</taxon>
        <taxon>Fungi</taxon>
        <taxon>Fungi incertae sedis</taxon>
        <taxon>Chytridiomycota</taxon>
        <taxon>Chytridiomycota incertae sedis</taxon>
        <taxon>Neocallimastigomycetes</taxon>
        <taxon>Neocallimastigales</taxon>
        <taxon>Neocallimastigaceae</taxon>
        <taxon>Piromyces</taxon>
    </lineage>
</organism>
<name>A0A1Y1VHZ3_9FUNG</name>
<accession>A0A1Y1VHZ3</accession>
<comment type="caution">
    <text evidence="1">The sequence shown here is derived from an EMBL/GenBank/DDBJ whole genome shotgun (WGS) entry which is preliminary data.</text>
</comment>
<protein>
    <submittedName>
        <fullName evidence="1">Uncharacterized protein</fullName>
    </submittedName>
</protein>